<dbReference type="EMBL" id="BCMS01000001">
    <property type="protein sequence ID" value="GAQ20904.1"/>
    <property type="molecule type" value="Genomic_DNA"/>
</dbReference>
<evidence type="ECO:0000256" key="1">
    <source>
        <dbReference type="SAM" id="MobiDB-lite"/>
    </source>
</evidence>
<dbReference type="AlphaFoldDB" id="A0A100HHM1"/>
<evidence type="ECO:0000313" key="2">
    <source>
        <dbReference type="EMBL" id="GAQ20904.1"/>
    </source>
</evidence>
<gene>
    <name evidence="2" type="ORF">DEIGR_100931</name>
</gene>
<sequence length="228" mass="24890">MTKQSSKPAPGAPPRRARPGTDAPARPADPGHANTLAASADLLALRAQLSRAEKAARRAPAPTPARAARPQAPLKPQRQAELGGVSTDDFSLAQAHARLRDAVYDGRYHMCPHAIGHARAEGFLEHDVLNVLLTGRVRAVYTQERRWLVCGYFEACGVALPLHVVAEPHRDGHVDIVTAFVPKHPHHIISRARLAVMLRYDDEHVRARTAHAGNRVGHRGKGRWKKSA</sequence>
<accession>A0A100HHM1</accession>
<evidence type="ECO:0000313" key="3">
    <source>
        <dbReference type="Proteomes" id="UP000056209"/>
    </source>
</evidence>
<feature type="region of interest" description="Disordered" evidence="1">
    <location>
        <begin position="1"/>
        <end position="37"/>
    </location>
</feature>
<feature type="compositionally biased region" description="Low complexity" evidence="1">
    <location>
        <begin position="20"/>
        <end position="37"/>
    </location>
</feature>
<keyword evidence="3" id="KW-1185">Reference proteome</keyword>
<proteinExistence type="predicted"/>
<dbReference type="Proteomes" id="UP000056209">
    <property type="component" value="Unassembled WGS sequence"/>
</dbReference>
<reference evidence="3" key="1">
    <citation type="submission" date="2015-11" db="EMBL/GenBank/DDBJ databases">
        <title>Draft Genome Sequence of the Radioresistant Bacterium Deinococcus grandis, Isolated from Freshwater Fish in Japan.</title>
        <authorList>
            <person name="Satoh K."/>
            <person name="Onodera T."/>
            <person name="Omoso K."/>
            <person name="Takeda-Yano K."/>
            <person name="Katayama T."/>
            <person name="Oono Y."/>
            <person name="Narumi I."/>
        </authorList>
    </citation>
    <scope>NUCLEOTIDE SEQUENCE [LARGE SCALE GENOMIC DNA]</scope>
    <source>
        <strain evidence="3">ATCC 43672</strain>
    </source>
</reference>
<comment type="caution">
    <text evidence="2">The sequence shown here is derived from an EMBL/GenBank/DDBJ whole genome shotgun (WGS) entry which is preliminary data.</text>
</comment>
<feature type="region of interest" description="Disordered" evidence="1">
    <location>
        <begin position="49"/>
        <end position="84"/>
    </location>
</feature>
<name>A0A100HHM1_9DEIO</name>
<organism evidence="2 3">
    <name type="scientific">Deinococcus grandis</name>
    <dbReference type="NCBI Taxonomy" id="57498"/>
    <lineage>
        <taxon>Bacteria</taxon>
        <taxon>Thermotogati</taxon>
        <taxon>Deinococcota</taxon>
        <taxon>Deinococci</taxon>
        <taxon>Deinococcales</taxon>
        <taxon>Deinococcaceae</taxon>
        <taxon>Deinococcus</taxon>
    </lineage>
</organism>
<feature type="compositionally biased region" description="Low complexity" evidence="1">
    <location>
        <begin position="58"/>
        <end position="80"/>
    </location>
</feature>
<protein>
    <submittedName>
        <fullName evidence="2">Gram-positive signal peptide protein, YSIRK family</fullName>
    </submittedName>
</protein>